<feature type="compositionally biased region" description="Basic and acidic residues" evidence="1">
    <location>
        <begin position="85"/>
        <end position="102"/>
    </location>
</feature>
<feature type="non-terminal residue" evidence="2">
    <location>
        <position position="1"/>
    </location>
</feature>
<feature type="non-terminal residue" evidence="2">
    <location>
        <position position="102"/>
    </location>
</feature>
<feature type="compositionally biased region" description="Basic residues" evidence="1">
    <location>
        <begin position="58"/>
        <end position="84"/>
    </location>
</feature>
<dbReference type="AlphaFoldDB" id="A0A6J4PVI8"/>
<reference evidence="2" key="1">
    <citation type="submission" date="2020-02" db="EMBL/GenBank/DDBJ databases">
        <authorList>
            <person name="Meier V. D."/>
        </authorList>
    </citation>
    <scope>NUCLEOTIDE SEQUENCE</scope>
    <source>
        <strain evidence="2">AVDCRST_MAG22</strain>
    </source>
</reference>
<organism evidence="2">
    <name type="scientific">uncultured Rubrobacteraceae bacterium</name>
    <dbReference type="NCBI Taxonomy" id="349277"/>
    <lineage>
        <taxon>Bacteria</taxon>
        <taxon>Bacillati</taxon>
        <taxon>Actinomycetota</taxon>
        <taxon>Rubrobacteria</taxon>
        <taxon>Rubrobacterales</taxon>
        <taxon>Rubrobacteraceae</taxon>
        <taxon>environmental samples</taxon>
    </lineage>
</organism>
<evidence type="ECO:0000256" key="1">
    <source>
        <dbReference type="SAM" id="MobiDB-lite"/>
    </source>
</evidence>
<feature type="compositionally biased region" description="Basic and acidic residues" evidence="1">
    <location>
        <begin position="9"/>
        <end position="54"/>
    </location>
</feature>
<dbReference type="GO" id="GO:0016787">
    <property type="term" value="F:hydrolase activity"/>
    <property type="evidence" value="ECO:0007669"/>
    <property type="project" value="UniProtKB-KW"/>
</dbReference>
<dbReference type="EMBL" id="CADCUV010000130">
    <property type="protein sequence ID" value="CAA9424626.1"/>
    <property type="molecule type" value="Genomic_DNA"/>
</dbReference>
<keyword evidence="2" id="KW-0378">Hydrolase</keyword>
<gene>
    <name evidence="2" type="ORF">AVDCRST_MAG22-2826</name>
</gene>
<protein>
    <submittedName>
        <fullName evidence="2">Chlorohydrolase/deaminase family protein</fullName>
    </submittedName>
</protein>
<evidence type="ECO:0000313" key="2">
    <source>
        <dbReference type="EMBL" id="CAA9424626.1"/>
    </source>
</evidence>
<accession>A0A6J4PVI8</accession>
<feature type="region of interest" description="Disordered" evidence="1">
    <location>
        <begin position="1"/>
        <end position="102"/>
    </location>
</feature>
<name>A0A6J4PVI8_9ACTN</name>
<proteinExistence type="predicted"/>
<sequence length="102" mass="11518">GHGRPVEQPQHEPLRGDDGRRPPARLRRGDRFTPSHARRGEGHGCRARDREPGARKVGGLRRGRGPPGRFRPRARGARGCGRRGRGGDGRRWRRDIQSHRSL</sequence>